<dbReference type="AlphaFoldDB" id="A0A0X3TNF6"/>
<dbReference type="Proteomes" id="UP000053690">
    <property type="component" value="Unassembled WGS sequence"/>
</dbReference>
<dbReference type="EMBL" id="LQBP01000011">
    <property type="protein sequence ID" value="KUJ77288.1"/>
    <property type="molecule type" value="Genomic_DNA"/>
</dbReference>
<sequence length="70" mass="7262">MSLSSGRIFVIYLPLAWIGVLAFGYTGILAAAVAANLLVVLGALIAAQSVGLFRTRKRLIAVPAQAFSTA</sequence>
<evidence type="ECO:0000313" key="3">
    <source>
        <dbReference type="Proteomes" id="UP000053690"/>
    </source>
</evidence>
<keyword evidence="1" id="KW-0812">Transmembrane</keyword>
<accession>A0A0X3TNF6</accession>
<comment type="caution">
    <text evidence="2">The sequence shown here is derived from an EMBL/GenBank/DDBJ whole genome shotgun (WGS) entry which is preliminary data.</text>
</comment>
<protein>
    <submittedName>
        <fullName evidence="2">Uncharacterized protein</fullName>
    </submittedName>
</protein>
<keyword evidence="3" id="KW-1185">Reference proteome</keyword>
<dbReference type="RefSeq" id="WP_068340167.1">
    <property type="nucleotide sequence ID" value="NZ_LQBP01000011.1"/>
</dbReference>
<evidence type="ECO:0000256" key="1">
    <source>
        <dbReference type="SAM" id="Phobius"/>
    </source>
</evidence>
<name>A0A0X3TNF6_9RHOB</name>
<feature type="transmembrane region" description="Helical" evidence="1">
    <location>
        <begin position="34"/>
        <end position="53"/>
    </location>
</feature>
<dbReference type="STRING" id="1685378.AVO44_18075"/>
<proteinExistence type="predicted"/>
<feature type="transmembrane region" description="Helical" evidence="1">
    <location>
        <begin position="9"/>
        <end position="28"/>
    </location>
</feature>
<reference evidence="3" key="1">
    <citation type="submission" date="2015-12" db="EMBL/GenBank/DDBJ databases">
        <authorList>
            <person name="Zhang G."/>
            <person name="Stingl U."/>
        </authorList>
    </citation>
    <scope>NUCLEOTIDE SEQUENCE [LARGE SCALE GENOMIC DNA]</scope>
    <source>
        <strain evidence="3">ZGT108</strain>
    </source>
</reference>
<keyword evidence="1" id="KW-1133">Transmembrane helix</keyword>
<evidence type="ECO:0000313" key="2">
    <source>
        <dbReference type="EMBL" id="KUJ77288.1"/>
    </source>
</evidence>
<gene>
    <name evidence="2" type="ORF">AVO44_18075</name>
</gene>
<keyword evidence="1" id="KW-0472">Membrane</keyword>
<organism evidence="2 3">
    <name type="scientific">Ruegeria profundi</name>
    <dbReference type="NCBI Taxonomy" id="1685378"/>
    <lineage>
        <taxon>Bacteria</taxon>
        <taxon>Pseudomonadati</taxon>
        <taxon>Pseudomonadota</taxon>
        <taxon>Alphaproteobacteria</taxon>
        <taxon>Rhodobacterales</taxon>
        <taxon>Roseobacteraceae</taxon>
        <taxon>Ruegeria</taxon>
    </lineage>
</organism>